<feature type="transmembrane region" description="Helical" evidence="1">
    <location>
        <begin position="15"/>
        <end position="34"/>
    </location>
</feature>
<evidence type="ECO:0000256" key="1">
    <source>
        <dbReference type="SAM" id="Phobius"/>
    </source>
</evidence>
<protein>
    <submittedName>
        <fullName evidence="3">DUF3592 domain-containing protein</fullName>
    </submittedName>
</protein>
<keyword evidence="1" id="KW-0472">Membrane</keyword>
<dbReference type="Proteomes" id="UP001320876">
    <property type="component" value="Unassembled WGS sequence"/>
</dbReference>
<reference evidence="3 4" key="1">
    <citation type="submission" date="2022-10" db="EMBL/GenBank/DDBJ databases">
        <title>Luteolibacter arcticus strain CCTCC AB 2014275, whole genome shotgun sequencing project.</title>
        <authorList>
            <person name="Zhao G."/>
            <person name="Shen L."/>
        </authorList>
    </citation>
    <scope>NUCLEOTIDE SEQUENCE [LARGE SCALE GENOMIC DNA]</scope>
    <source>
        <strain evidence="3 4">CCTCC AB 2014275</strain>
    </source>
</reference>
<evidence type="ECO:0000259" key="2">
    <source>
        <dbReference type="Pfam" id="PF12158"/>
    </source>
</evidence>
<organism evidence="3 4">
    <name type="scientific">Luteolibacter arcticus</name>
    <dbReference type="NCBI Taxonomy" id="1581411"/>
    <lineage>
        <taxon>Bacteria</taxon>
        <taxon>Pseudomonadati</taxon>
        <taxon>Verrucomicrobiota</taxon>
        <taxon>Verrucomicrobiia</taxon>
        <taxon>Verrucomicrobiales</taxon>
        <taxon>Verrucomicrobiaceae</taxon>
        <taxon>Luteolibacter</taxon>
    </lineage>
</organism>
<keyword evidence="4" id="KW-1185">Reference proteome</keyword>
<dbReference type="InterPro" id="IPR021994">
    <property type="entry name" value="DUF3592"/>
</dbReference>
<evidence type="ECO:0000313" key="4">
    <source>
        <dbReference type="Proteomes" id="UP001320876"/>
    </source>
</evidence>
<comment type="caution">
    <text evidence="3">The sequence shown here is derived from an EMBL/GenBank/DDBJ whole genome shotgun (WGS) entry which is preliminary data.</text>
</comment>
<keyword evidence="1" id="KW-1133">Transmembrane helix</keyword>
<accession>A0ABT3GSD5</accession>
<dbReference type="RefSeq" id="WP_264490516.1">
    <property type="nucleotide sequence ID" value="NZ_JAPDDT010000025.1"/>
</dbReference>
<feature type="domain" description="DUF3592" evidence="2">
    <location>
        <begin position="55"/>
        <end position="136"/>
    </location>
</feature>
<gene>
    <name evidence="3" type="ORF">OKA05_27905</name>
</gene>
<keyword evidence="1" id="KW-0812">Transmembrane</keyword>
<sequence>MSLLRRLQIYLDCEARSHACLLLAFLAFCLILYFGDRIQAKRGDDAKAAATWPQVEAQVVSSQIHEVNVSTETSFSTRLHVSARFTYHLNGQPAHGHYAGQWERTDHHNWADLLKPGSRMKVRISPDDPAKVSLVDHNGVQ</sequence>
<dbReference type="Pfam" id="PF12158">
    <property type="entry name" value="DUF3592"/>
    <property type="match status" value="1"/>
</dbReference>
<name>A0ABT3GSD5_9BACT</name>
<evidence type="ECO:0000313" key="3">
    <source>
        <dbReference type="EMBL" id="MCW1926408.1"/>
    </source>
</evidence>
<proteinExistence type="predicted"/>
<dbReference type="EMBL" id="JAPDDT010000025">
    <property type="protein sequence ID" value="MCW1926408.1"/>
    <property type="molecule type" value="Genomic_DNA"/>
</dbReference>